<dbReference type="CDD" id="cd20071">
    <property type="entry name" value="SET_SMYD"/>
    <property type="match status" value="1"/>
</dbReference>
<dbReference type="GO" id="GO:0005634">
    <property type="term" value="C:nucleus"/>
    <property type="evidence" value="ECO:0007669"/>
    <property type="project" value="TreeGrafter"/>
</dbReference>
<evidence type="ECO:0000259" key="1">
    <source>
        <dbReference type="Pfam" id="PF00856"/>
    </source>
</evidence>
<keyword evidence="3" id="KW-1185">Reference proteome</keyword>
<gene>
    <name evidence="2" type="ORF">TCIL3000_0_38960</name>
</gene>
<dbReference type="InterPro" id="IPR050869">
    <property type="entry name" value="H3K4_H4K5_MeTrfase"/>
</dbReference>
<accession>F9W7E5</accession>
<organism evidence="2 3">
    <name type="scientific">Trypanosoma congolense (strain IL3000)</name>
    <dbReference type="NCBI Taxonomy" id="1068625"/>
    <lineage>
        <taxon>Eukaryota</taxon>
        <taxon>Discoba</taxon>
        <taxon>Euglenozoa</taxon>
        <taxon>Kinetoplastea</taxon>
        <taxon>Metakinetoplastina</taxon>
        <taxon>Trypanosomatida</taxon>
        <taxon>Trypanosomatidae</taxon>
        <taxon>Trypanosoma</taxon>
        <taxon>Nannomonas</taxon>
    </lineage>
</organism>
<dbReference type="AlphaFoldDB" id="F9W7E5"/>
<name>F9W7E5_TRYCI</name>
<dbReference type="Gene3D" id="2.170.270.10">
    <property type="entry name" value="SET domain"/>
    <property type="match status" value="1"/>
</dbReference>
<sequence length="433" mass="48113">MVGDGVCVNCGAYRSSLLPKNAPDEHDVGRISCGGCGLALYCSLSCANQYQSQHMQYECHLFKRLKEMRCALEASAEQNEVEGSQCEAPSNLIIDFFTMASHCITTLAGIKSRRPGYRVVLNELQGHAAEVSQNLSHMVRMVGELLRDEELPLEVARLIGIIRCNTIEVSNELSLGVGQALHATTITSYFNHSCSPNCAIQGEFIVTTRVIAAGEELTISYMPQLYWPVALRREELANTYYFHCSCERCRDNENDPFEAALVAVLRSECEETGGGGGAQDGNNAKAARVCGLENHLEAQRKYITDVQTLCNRIRSMDPSDITTTDRNELQRLLQKCCEELYPFHYLCHELRNALSFTFAALGDTKDCLKSCLDELLLWECIVPGAHPVKRLKLLNSMQCCEDLRGKGDELGNNNIGSMALIPLLEKLSRLYCC</sequence>
<protein>
    <submittedName>
        <fullName evidence="2">WGS project CAEQ00000000 data, annotated contig 1595</fullName>
    </submittedName>
</protein>
<feature type="domain" description="SET" evidence="1">
    <location>
        <begin position="178"/>
        <end position="221"/>
    </location>
</feature>
<evidence type="ECO:0000313" key="2">
    <source>
        <dbReference type="EMBL" id="CCD13111.1"/>
    </source>
</evidence>
<dbReference type="Gene3D" id="6.10.140.2220">
    <property type="match status" value="1"/>
</dbReference>
<dbReference type="Proteomes" id="UP000000702">
    <property type="component" value="Unassembled WGS sequence"/>
</dbReference>
<proteinExistence type="predicted"/>
<dbReference type="VEuPathDB" id="TriTrypDB:TcIL3000_0_38960"/>
<dbReference type="PANTHER" id="PTHR12197">
    <property type="entry name" value="HISTONE-LYSINE N-METHYLTRANSFERASE SMYD"/>
    <property type="match status" value="1"/>
</dbReference>
<comment type="caution">
    <text evidence="2">The sequence shown here is derived from an EMBL/GenBank/DDBJ whole genome shotgun (WGS) entry which is preliminary data.</text>
</comment>
<dbReference type="EMBL" id="CAEQ01001013">
    <property type="protein sequence ID" value="CCD13111.1"/>
    <property type="molecule type" value="Genomic_DNA"/>
</dbReference>
<dbReference type="Pfam" id="PF00856">
    <property type="entry name" value="SET"/>
    <property type="match status" value="1"/>
</dbReference>
<dbReference type="PANTHER" id="PTHR12197:SF268">
    <property type="entry name" value="SET DOMAIN-CONTAINING PROTEIN"/>
    <property type="match status" value="1"/>
</dbReference>
<dbReference type="InterPro" id="IPR046341">
    <property type="entry name" value="SET_dom_sf"/>
</dbReference>
<dbReference type="Gene3D" id="1.10.220.160">
    <property type="match status" value="1"/>
</dbReference>
<evidence type="ECO:0000313" key="3">
    <source>
        <dbReference type="Proteomes" id="UP000000702"/>
    </source>
</evidence>
<dbReference type="InterPro" id="IPR001214">
    <property type="entry name" value="SET_dom"/>
</dbReference>
<reference evidence="3" key="1">
    <citation type="submission" date="2011-07" db="EMBL/GenBank/DDBJ databases">
        <title>Divergent evolution of antigenic variation in African trypanosomes.</title>
        <authorList>
            <person name="Jackson A.P."/>
            <person name="Berry A."/>
            <person name="Allison H.C."/>
            <person name="Burton P."/>
            <person name="Anderson J."/>
            <person name="Aslett M."/>
            <person name="Brown R."/>
            <person name="Corton N."/>
            <person name="Harris D."/>
            <person name="Hauser H."/>
            <person name="Gamble J."/>
            <person name="Gilderthorp R."/>
            <person name="McQuillan J."/>
            <person name="Quail M.A."/>
            <person name="Sanders M."/>
            <person name="Van Tonder A."/>
            <person name="Ginger M.L."/>
            <person name="Donelson J.E."/>
            <person name="Field M.C."/>
            <person name="Barry J.D."/>
            <person name="Berriman M."/>
            <person name="Hertz-Fowler C."/>
        </authorList>
    </citation>
    <scope>NUCLEOTIDE SEQUENCE [LARGE SCALE GENOMIC DNA]</scope>
    <source>
        <strain evidence="3">IL3000</strain>
    </source>
</reference>
<reference evidence="2 3" key="2">
    <citation type="journal article" date="2012" name="Proc. Natl. Acad. Sci. U.S.A.">
        <title>Antigenic diversity is generated by distinct evolutionary mechanisms in African trypanosome species.</title>
        <authorList>
            <person name="Jackson A.P."/>
            <person name="Berry A."/>
            <person name="Aslett M."/>
            <person name="Allison H.C."/>
            <person name="Burton P."/>
            <person name="Vavrova-Anderson J."/>
            <person name="Brown R."/>
            <person name="Browne H."/>
            <person name="Corton N."/>
            <person name="Hauser H."/>
            <person name="Gamble J."/>
            <person name="Gilderthorp R."/>
            <person name="Marcello L."/>
            <person name="McQuillan J."/>
            <person name="Otto T.D."/>
            <person name="Quail M.A."/>
            <person name="Sanders M.J."/>
            <person name="van Tonder A."/>
            <person name="Ginger M.L."/>
            <person name="Field M.C."/>
            <person name="Barry J.D."/>
            <person name="Hertz-Fowler C."/>
            <person name="Berriman M."/>
        </authorList>
    </citation>
    <scope>NUCLEOTIDE SEQUENCE [LARGE SCALE GENOMIC DNA]</scope>
    <source>
        <strain evidence="2 3">IL3000</strain>
    </source>
</reference>
<dbReference type="SUPFAM" id="SSF82199">
    <property type="entry name" value="SET domain"/>
    <property type="match status" value="1"/>
</dbReference>